<dbReference type="Pfam" id="PF12704">
    <property type="entry name" value="MacB_PCD"/>
    <property type="match status" value="1"/>
</dbReference>
<dbReference type="InterPro" id="IPR050250">
    <property type="entry name" value="Macrolide_Exporter_MacB"/>
</dbReference>
<dbReference type="Pfam" id="PF02687">
    <property type="entry name" value="FtsX"/>
    <property type="match status" value="2"/>
</dbReference>
<dbReference type="PANTHER" id="PTHR30572:SF18">
    <property type="entry name" value="ABC-TYPE MACROLIDE FAMILY EXPORT SYSTEM PERMEASE COMPONENT 2"/>
    <property type="match status" value="1"/>
</dbReference>
<evidence type="ECO:0000256" key="4">
    <source>
        <dbReference type="ARBA" id="ARBA00022989"/>
    </source>
</evidence>
<dbReference type="PROSITE" id="PS51257">
    <property type="entry name" value="PROKAR_LIPOPROTEIN"/>
    <property type="match status" value="1"/>
</dbReference>
<feature type="transmembrane region" description="Helical" evidence="6">
    <location>
        <begin position="732"/>
        <end position="751"/>
    </location>
</feature>
<dbReference type="AlphaFoldDB" id="A0A3E1Y655"/>
<evidence type="ECO:0000259" key="7">
    <source>
        <dbReference type="Pfam" id="PF02687"/>
    </source>
</evidence>
<feature type="domain" description="ABC3 transporter permease C-terminal" evidence="7">
    <location>
        <begin position="683"/>
        <end position="796"/>
    </location>
</feature>
<feature type="transmembrane region" description="Helical" evidence="6">
    <location>
        <begin position="343"/>
        <end position="364"/>
    </location>
</feature>
<evidence type="ECO:0000256" key="6">
    <source>
        <dbReference type="SAM" id="Phobius"/>
    </source>
</evidence>
<reference evidence="9 10" key="1">
    <citation type="submission" date="2018-07" db="EMBL/GenBank/DDBJ databases">
        <title>Chitinophaga K2CV101002-2 sp. nov., isolated from a monsoon evergreen broad-leaved forest soil.</title>
        <authorList>
            <person name="Lv Y."/>
        </authorList>
    </citation>
    <scope>NUCLEOTIDE SEQUENCE [LARGE SCALE GENOMIC DNA]</scope>
    <source>
        <strain evidence="9 10">GDMCC 1.1288</strain>
    </source>
</reference>
<dbReference type="OrthoDB" id="1451596at2"/>
<feature type="domain" description="ABC3 transporter permease C-terminal" evidence="7">
    <location>
        <begin position="294"/>
        <end position="410"/>
    </location>
</feature>
<organism evidence="9 10">
    <name type="scientific">Chitinophaga silvatica</name>
    <dbReference type="NCBI Taxonomy" id="2282649"/>
    <lineage>
        <taxon>Bacteria</taxon>
        <taxon>Pseudomonadati</taxon>
        <taxon>Bacteroidota</taxon>
        <taxon>Chitinophagia</taxon>
        <taxon>Chitinophagales</taxon>
        <taxon>Chitinophagaceae</taxon>
        <taxon>Chitinophaga</taxon>
    </lineage>
</organism>
<dbReference type="PANTHER" id="PTHR30572">
    <property type="entry name" value="MEMBRANE COMPONENT OF TRANSPORTER-RELATED"/>
    <property type="match status" value="1"/>
</dbReference>
<proteinExistence type="predicted"/>
<feature type="transmembrane region" description="Helical" evidence="6">
    <location>
        <begin position="766"/>
        <end position="788"/>
    </location>
</feature>
<evidence type="ECO:0000256" key="2">
    <source>
        <dbReference type="ARBA" id="ARBA00022475"/>
    </source>
</evidence>
<gene>
    <name evidence="9" type="ORF">DVR12_19800</name>
</gene>
<accession>A0A3E1Y655</accession>
<comment type="caution">
    <text evidence="9">The sequence shown here is derived from an EMBL/GenBank/DDBJ whole genome shotgun (WGS) entry which is preliminary data.</text>
</comment>
<evidence type="ECO:0000313" key="9">
    <source>
        <dbReference type="EMBL" id="RFS20230.1"/>
    </source>
</evidence>
<feature type="transmembrane region" description="Helical" evidence="6">
    <location>
        <begin position="384"/>
        <end position="407"/>
    </location>
</feature>
<feature type="domain" description="MacB-like periplasmic core" evidence="8">
    <location>
        <begin position="20"/>
        <end position="244"/>
    </location>
</feature>
<comment type="subcellular location">
    <subcellularLocation>
        <location evidence="1">Cell membrane</location>
        <topology evidence="1">Multi-pass membrane protein</topology>
    </subcellularLocation>
</comment>
<protein>
    <submittedName>
        <fullName evidence="9">ABC transporter permease</fullName>
    </submittedName>
</protein>
<keyword evidence="2" id="KW-1003">Cell membrane</keyword>
<name>A0A3E1Y655_9BACT</name>
<feature type="transmembrane region" description="Helical" evidence="6">
    <location>
        <begin position="21"/>
        <end position="41"/>
    </location>
</feature>
<evidence type="ECO:0000259" key="8">
    <source>
        <dbReference type="Pfam" id="PF12704"/>
    </source>
</evidence>
<dbReference type="RefSeq" id="WP_116977791.1">
    <property type="nucleotide sequence ID" value="NZ_QPMM01000011.1"/>
</dbReference>
<evidence type="ECO:0000313" key="10">
    <source>
        <dbReference type="Proteomes" id="UP000260644"/>
    </source>
</evidence>
<keyword evidence="3 6" id="KW-0812">Transmembrane</keyword>
<dbReference type="EMBL" id="QPMM01000011">
    <property type="protein sequence ID" value="RFS20230.1"/>
    <property type="molecule type" value="Genomic_DNA"/>
</dbReference>
<feature type="transmembrane region" description="Helical" evidence="6">
    <location>
        <begin position="428"/>
        <end position="451"/>
    </location>
</feature>
<feature type="transmembrane region" description="Helical" evidence="6">
    <location>
        <begin position="289"/>
        <end position="310"/>
    </location>
</feature>
<dbReference type="GO" id="GO:0022857">
    <property type="term" value="F:transmembrane transporter activity"/>
    <property type="evidence" value="ECO:0007669"/>
    <property type="project" value="TreeGrafter"/>
</dbReference>
<dbReference type="GO" id="GO:0005886">
    <property type="term" value="C:plasma membrane"/>
    <property type="evidence" value="ECO:0007669"/>
    <property type="project" value="UniProtKB-SubCell"/>
</dbReference>
<dbReference type="InterPro" id="IPR025857">
    <property type="entry name" value="MacB_PCD"/>
</dbReference>
<dbReference type="InterPro" id="IPR003838">
    <property type="entry name" value="ABC3_permease_C"/>
</dbReference>
<feature type="transmembrane region" description="Helical" evidence="6">
    <location>
        <begin position="680"/>
        <end position="702"/>
    </location>
</feature>
<keyword evidence="10" id="KW-1185">Reference proteome</keyword>
<dbReference type="Proteomes" id="UP000260644">
    <property type="component" value="Unassembled WGS sequence"/>
</dbReference>
<evidence type="ECO:0000256" key="1">
    <source>
        <dbReference type="ARBA" id="ARBA00004651"/>
    </source>
</evidence>
<sequence>MFSSYLKIARRSIAKNKVYSMISVIGLTIGIACCMLIALYVKDEWSYDRYNQHYKEIYRVLHAYQHTTDYKKIPDPSPAEFQVWGNAPVKEMLQHDFPEITTVAQFTSPLTLLLENGTNRYQENRIPFADGALFDIFSWKFLAGDKKALDQINSIVLTKKLALKYFGSTQVVGKTLINDGLALTVTAVLDDIPLNSHFTFDGLVSMLNFRQARPDIFKMWGYVDFYTYFKTVPGADITAMNRKLPSILKNYYTDGKDSKYSVTFEPLKDAYLFSEAGRQPGATGSMSNILIFSLVAVFILFIAGINFVNLSTARSMERAKEIGIRKVVGAQERSLIFQYLTEAILITTIATVFAVVICIITLPFVRQLTEKALPLNLLWSGSFIILYLLAPLLIGIPAGIYPAFVLARFKPVQVLKGKFTSSGKGIQLRKGLVIFQFSLSIALIACTVIVFSQLKHLLQHNLGFSKEQLLVIDYGNDDEVNKHIDAVKQRLAANTAVKSIAVSRAVPGDFFPNGSTGIEGADGKELRFDPYIYETDEDFASTYNIKMAAGRYYSLSYPSDMMNSLVINEAAAKLYGYNNPQDIIGKKFEQWGRTGNVIGVVKDFNYESLHKKIGPLVLRRGYSDAFSKITLKIQTDNLPKSITELEQTWNAIAPQRPFLYSFLDQSFNKLYEKDRRFGQMFAAFGALTILIACLGLLGLATYSTEKRVKEIGVRKTLGASTSSIITLLSKDFIQLVLIAILIAIPLGWFAMNKWLDSFAYRVSIEWWVFAVSGITALLIAILTIGFLAMRAARANPVKALRSE</sequence>
<evidence type="ECO:0000256" key="3">
    <source>
        <dbReference type="ARBA" id="ARBA00022692"/>
    </source>
</evidence>
<evidence type="ECO:0000256" key="5">
    <source>
        <dbReference type="ARBA" id="ARBA00023136"/>
    </source>
</evidence>
<keyword evidence="4 6" id="KW-1133">Transmembrane helix</keyword>
<keyword evidence="5 6" id="KW-0472">Membrane</keyword>